<dbReference type="Proteomes" id="UP000006039">
    <property type="component" value="Unassembled WGS sequence"/>
</dbReference>
<proteinExistence type="predicted"/>
<evidence type="ECO:0000256" key="1">
    <source>
        <dbReference type="SAM" id="MobiDB-lite"/>
    </source>
</evidence>
<accession>J3PHR5</accession>
<evidence type="ECO:0000256" key="2">
    <source>
        <dbReference type="SAM" id="Phobius"/>
    </source>
</evidence>
<feature type="transmembrane region" description="Helical" evidence="2">
    <location>
        <begin position="65"/>
        <end position="82"/>
    </location>
</feature>
<dbReference type="VEuPathDB" id="FungiDB:GGTG_13046"/>
<evidence type="ECO:0000313" key="3">
    <source>
        <dbReference type="EMBL" id="EJT69427.1"/>
    </source>
</evidence>
<dbReference type="eggNOG" id="ENOG502T6I1">
    <property type="taxonomic scope" value="Eukaryota"/>
</dbReference>
<keyword evidence="5" id="KW-1185">Reference proteome</keyword>
<protein>
    <submittedName>
        <fullName evidence="3 4">Uncharacterized protein</fullName>
    </submittedName>
</protein>
<keyword evidence="2" id="KW-0472">Membrane</keyword>
<dbReference type="AlphaFoldDB" id="J3PHR5"/>
<sequence>MSCCGSGPVGMFPDPNSRSANGRAYQYNNPRRGANPPGRSTFHSARLRRASAIVQDPTSVSLREVVVFLFAAFVLYRGFFTARDLRDLVFRRRVSDVCLVAADGAACLATYLNRVWFVHLWRLAADVVPWGVVVAAAVFVGELALASMRG</sequence>
<evidence type="ECO:0000313" key="5">
    <source>
        <dbReference type="Proteomes" id="UP000006039"/>
    </source>
</evidence>
<name>J3PHR5_GAET3</name>
<keyword evidence="2" id="KW-1133">Transmembrane helix</keyword>
<organism evidence="3">
    <name type="scientific">Gaeumannomyces tritici (strain R3-111a-1)</name>
    <name type="common">Wheat and barley take-all root rot fungus</name>
    <name type="synonym">Gaeumannomyces graminis var. tritici</name>
    <dbReference type="NCBI Taxonomy" id="644352"/>
    <lineage>
        <taxon>Eukaryota</taxon>
        <taxon>Fungi</taxon>
        <taxon>Dikarya</taxon>
        <taxon>Ascomycota</taxon>
        <taxon>Pezizomycotina</taxon>
        <taxon>Sordariomycetes</taxon>
        <taxon>Sordariomycetidae</taxon>
        <taxon>Magnaporthales</taxon>
        <taxon>Magnaporthaceae</taxon>
        <taxon>Gaeumannomyces</taxon>
    </lineage>
</organism>
<reference evidence="4" key="5">
    <citation type="submission" date="2018-04" db="UniProtKB">
        <authorList>
            <consortium name="EnsemblFungi"/>
        </authorList>
    </citation>
    <scope>IDENTIFICATION</scope>
    <source>
        <strain evidence="4">R3-111a-1</strain>
    </source>
</reference>
<feature type="transmembrane region" description="Helical" evidence="2">
    <location>
        <begin position="94"/>
        <end position="112"/>
    </location>
</feature>
<reference evidence="3" key="3">
    <citation type="submission" date="2010-09" db="EMBL/GenBank/DDBJ databases">
        <title>Annotation of Gaeumannomyces graminis var. tritici R3-111a-1.</title>
        <authorList>
            <consortium name="The Broad Institute Genome Sequencing Platform"/>
            <person name="Ma L.-J."/>
            <person name="Dead R."/>
            <person name="Young S.K."/>
            <person name="Zeng Q."/>
            <person name="Gargeya S."/>
            <person name="Fitzgerald M."/>
            <person name="Haas B."/>
            <person name="Abouelleil A."/>
            <person name="Alvarado L."/>
            <person name="Arachchi H.M."/>
            <person name="Berlin A."/>
            <person name="Brown A."/>
            <person name="Chapman S.B."/>
            <person name="Chen Z."/>
            <person name="Dunbar C."/>
            <person name="Freedman E."/>
            <person name="Gearin G."/>
            <person name="Gellesch M."/>
            <person name="Goldberg J."/>
            <person name="Griggs A."/>
            <person name="Gujja S."/>
            <person name="Heiman D."/>
            <person name="Howarth C."/>
            <person name="Larson L."/>
            <person name="Lui A."/>
            <person name="MacDonald P.J.P."/>
            <person name="Mehta T."/>
            <person name="Montmayeur A."/>
            <person name="Murphy C."/>
            <person name="Neiman D."/>
            <person name="Pearson M."/>
            <person name="Priest M."/>
            <person name="Roberts A."/>
            <person name="Saif S."/>
            <person name="Shea T."/>
            <person name="Shenoy N."/>
            <person name="Sisk P."/>
            <person name="Stolte C."/>
            <person name="Sykes S."/>
            <person name="Yandava C."/>
            <person name="Wortman J."/>
            <person name="Nusbaum C."/>
            <person name="Birren B."/>
        </authorList>
    </citation>
    <scope>NUCLEOTIDE SEQUENCE</scope>
    <source>
        <strain evidence="3">R3-111a-1</strain>
    </source>
</reference>
<dbReference type="EMBL" id="GL385404">
    <property type="protein sequence ID" value="EJT69427.1"/>
    <property type="molecule type" value="Genomic_DNA"/>
</dbReference>
<reference evidence="5" key="1">
    <citation type="submission" date="2010-07" db="EMBL/GenBank/DDBJ databases">
        <title>The genome sequence of Gaeumannomyces graminis var. tritici strain R3-111a-1.</title>
        <authorList>
            <consortium name="The Broad Institute Genome Sequencing Platform"/>
            <person name="Ma L.-J."/>
            <person name="Dead R."/>
            <person name="Young S."/>
            <person name="Zeng Q."/>
            <person name="Koehrsen M."/>
            <person name="Alvarado L."/>
            <person name="Berlin A."/>
            <person name="Chapman S.B."/>
            <person name="Chen Z."/>
            <person name="Freedman E."/>
            <person name="Gellesch M."/>
            <person name="Goldberg J."/>
            <person name="Griggs A."/>
            <person name="Gujja S."/>
            <person name="Heilman E.R."/>
            <person name="Heiman D."/>
            <person name="Hepburn T."/>
            <person name="Howarth C."/>
            <person name="Jen D."/>
            <person name="Larson L."/>
            <person name="Mehta T."/>
            <person name="Neiman D."/>
            <person name="Pearson M."/>
            <person name="Roberts A."/>
            <person name="Saif S."/>
            <person name="Shea T."/>
            <person name="Shenoy N."/>
            <person name="Sisk P."/>
            <person name="Stolte C."/>
            <person name="Sykes S."/>
            <person name="Walk T."/>
            <person name="White J."/>
            <person name="Yandava C."/>
            <person name="Haas B."/>
            <person name="Nusbaum C."/>
            <person name="Birren B."/>
        </authorList>
    </citation>
    <scope>NUCLEOTIDE SEQUENCE [LARGE SCALE GENOMIC DNA]</scope>
    <source>
        <strain evidence="5">R3-111a-1</strain>
    </source>
</reference>
<feature type="region of interest" description="Disordered" evidence="1">
    <location>
        <begin position="1"/>
        <end position="40"/>
    </location>
</feature>
<keyword evidence="2" id="KW-0812">Transmembrane</keyword>
<feature type="transmembrane region" description="Helical" evidence="2">
    <location>
        <begin position="127"/>
        <end position="146"/>
    </location>
</feature>
<gene>
    <name evidence="4" type="primary">20353504</name>
    <name evidence="3" type="ORF">GGTG_13046</name>
</gene>
<reference evidence="4" key="4">
    <citation type="journal article" date="2015" name="G3 (Bethesda)">
        <title>Genome sequences of three phytopathogenic species of the Magnaporthaceae family of fungi.</title>
        <authorList>
            <person name="Okagaki L.H."/>
            <person name="Nunes C.C."/>
            <person name="Sailsbery J."/>
            <person name="Clay B."/>
            <person name="Brown D."/>
            <person name="John T."/>
            <person name="Oh Y."/>
            <person name="Young N."/>
            <person name="Fitzgerald M."/>
            <person name="Haas B.J."/>
            <person name="Zeng Q."/>
            <person name="Young S."/>
            <person name="Adiconis X."/>
            <person name="Fan L."/>
            <person name="Levin J.Z."/>
            <person name="Mitchell T.K."/>
            <person name="Okubara P.A."/>
            <person name="Farman M.L."/>
            <person name="Kohn L.M."/>
            <person name="Birren B."/>
            <person name="Ma L.-J."/>
            <person name="Dean R.A."/>
        </authorList>
    </citation>
    <scope>NUCLEOTIDE SEQUENCE</scope>
    <source>
        <strain evidence="4">R3-111a-1</strain>
    </source>
</reference>
<evidence type="ECO:0000313" key="4">
    <source>
        <dbReference type="EnsemblFungi" id="EJT69427"/>
    </source>
</evidence>
<reference evidence="3" key="2">
    <citation type="submission" date="2010-07" db="EMBL/GenBank/DDBJ databases">
        <authorList>
            <consortium name="The Broad Institute Genome Sequencing Platform"/>
            <consortium name="Broad Institute Genome Sequencing Center for Infectious Disease"/>
            <person name="Ma L.-J."/>
            <person name="Dead R."/>
            <person name="Young S."/>
            <person name="Zeng Q."/>
            <person name="Koehrsen M."/>
            <person name="Alvarado L."/>
            <person name="Berlin A."/>
            <person name="Chapman S.B."/>
            <person name="Chen Z."/>
            <person name="Freedman E."/>
            <person name="Gellesch M."/>
            <person name="Goldberg J."/>
            <person name="Griggs A."/>
            <person name="Gujja S."/>
            <person name="Heilman E.R."/>
            <person name="Heiman D."/>
            <person name="Hepburn T."/>
            <person name="Howarth C."/>
            <person name="Jen D."/>
            <person name="Larson L."/>
            <person name="Mehta T."/>
            <person name="Neiman D."/>
            <person name="Pearson M."/>
            <person name="Roberts A."/>
            <person name="Saif S."/>
            <person name="Shea T."/>
            <person name="Shenoy N."/>
            <person name="Sisk P."/>
            <person name="Stolte C."/>
            <person name="Sykes S."/>
            <person name="Walk T."/>
            <person name="White J."/>
            <person name="Yandava C."/>
            <person name="Haas B."/>
            <person name="Nusbaum C."/>
            <person name="Birren B."/>
        </authorList>
    </citation>
    <scope>NUCLEOTIDE SEQUENCE</scope>
    <source>
        <strain evidence="3">R3-111a-1</strain>
    </source>
</reference>
<dbReference type="EnsemblFungi" id="EJT69427">
    <property type="protein sequence ID" value="EJT69427"/>
    <property type="gene ID" value="GGTG_13046"/>
</dbReference>
<dbReference type="GeneID" id="20353504"/>
<dbReference type="RefSeq" id="XP_009229212.1">
    <property type="nucleotide sequence ID" value="XM_009230948.1"/>
</dbReference>
<dbReference type="HOGENOM" id="CLU_1740611_0_0_1"/>